<dbReference type="GO" id="GO:0045944">
    <property type="term" value="P:positive regulation of transcription by RNA polymerase II"/>
    <property type="evidence" value="ECO:0007669"/>
    <property type="project" value="TreeGrafter"/>
</dbReference>
<comment type="subcellular location">
    <subcellularLocation>
        <location evidence="1">Nucleus</location>
    </subcellularLocation>
</comment>
<protein>
    <submittedName>
        <fullName evidence="5">Akirin</fullName>
    </submittedName>
</protein>
<feature type="compositionally biased region" description="Basic residues" evidence="4">
    <location>
        <begin position="17"/>
        <end position="27"/>
    </location>
</feature>
<gene>
    <name evidence="5" type="ORF">X777_15763</name>
</gene>
<proteinExistence type="inferred from homology"/>
<dbReference type="AlphaFoldDB" id="A0A026WSZ7"/>
<evidence type="ECO:0000256" key="3">
    <source>
        <dbReference type="ARBA" id="ARBA00023242"/>
    </source>
</evidence>
<feature type="compositionally biased region" description="Low complexity" evidence="4">
    <location>
        <begin position="96"/>
        <end position="117"/>
    </location>
</feature>
<feature type="compositionally biased region" description="Low complexity" evidence="4">
    <location>
        <begin position="32"/>
        <end position="45"/>
    </location>
</feature>
<dbReference type="PANTHER" id="PTHR13293">
    <property type="entry name" value="AKIRIN-RELATED"/>
    <property type="match status" value="1"/>
</dbReference>
<dbReference type="EMBL" id="KK107109">
    <property type="protein sequence ID" value="EZA59122.1"/>
    <property type="molecule type" value="Genomic_DNA"/>
</dbReference>
<dbReference type="OrthoDB" id="10039914at2759"/>
<dbReference type="GO" id="GO:0045089">
    <property type="term" value="P:positive regulation of innate immune response"/>
    <property type="evidence" value="ECO:0007669"/>
    <property type="project" value="TreeGrafter"/>
</dbReference>
<feature type="region of interest" description="Disordered" evidence="4">
    <location>
        <begin position="84"/>
        <end position="121"/>
    </location>
</feature>
<keyword evidence="6" id="KW-1185">Reference proteome</keyword>
<dbReference type="InterPro" id="IPR024132">
    <property type="entry name" value="Akirin"/>
</dbReference>
<evidence type="ECO:0000256" key="1">
    <source>
        <dbReference type="ARBA" id="ARBA00004123"/>
    </source>
</evidence>
<keyword evidence="3" id="KW-0539">Nucleus</keyword>
<dbReference type="GO" id="GO:0003712">
    <property type="term" value="F:transcription coregulator activity"/>
    <property type="evidence" value="ECO:0007669"/>
    <property type="project" value="TreeGrafter"/>
</dbReference>
<dbReference type="GO" id="GO:0005634">
    <property type="term" value="C:nucleus"/>
    <property type="evidence" value="ECO:0007669"/>
    <property type="project" value="UniProtKB-SubCell"/>
</dbReference>
<dbReference type="GO" id="GO:0000785">
    <property type="term" value="C:chromatin"/>
    <property type="evidence" value="ECO:0007669"/>
    <property type="project" value="TreeGrafter"/>
</dbReference>
<dbReference type="PANTHER" id="PTHR13293:SF6">
    <property type="entry name" value="AKIRIN-RELATED"/>
    <property type="match status" value="1"/>
</dbReference>
<comment type="similarity">
    <text evidence="2">Belongs to the akirin family.</text>
</comment>
<sequence>MACATLKRSLEFDPVHSHGRPSKRRRCMPMCASPGASASSPRGGPLPQKSSPFGEIASKLTPEKMAANIREEIRRLQRRKQLHFHPQAGNGDSSDMESPSSPSSPSASSSTPFSHSSSGKEKPLFTFRQVGLICERMLKEQETQIREEYDQILHLKLSEQYDAFVKFTYDQIQKRFESAAAPSYFYCVTNFACAEVHSATSFRKLSVTELTNHVFSMWFLGSFGKKD</sequence>
<name>A0A026WSZ7_OOCBI</name>
<evidence type="ECO:0000256" key="4">
    <source>
        <dbReference type="SAM" id="MobiDB-lite"/>
    </source>
</evidence>
<evidence type="ECO:0000313" key="5">
    <source>
        <dbReference type="EMBL" id="EZA59122.1"/>
    </source>
</evidence>
<evidence type="ECO:0000313" key="6">
    <source>
        <dbReference type="Proteomes" id="UP000053097"/>
    </source>
</evidence>
<dbReference type="STRING" id="2015173.A0A026WSZ7"/>
<dbReference type="CDD" id="cd22240">
    <property type="entry name" value="akirin"/>
    <property type="match status" value="1"/>
</dbReference>
<dbReference type="OMA" id="EWDPLQS"/>
<dbReference type="Proteomes" id="UP000053097">
    <property type="component" value="Unassembled WGS sequence"/>
</dbReference>
<evidence type="ECO:0000256" key="2">
    <source>
        <dbReference type="ARBA" id="ARBA00005625"/>
    </source>
</evidence>
<accession>A0A026WSZ7</accession>
<feature type="region of interest" description="Disordered" evidence="4">
    <location>
        <begin position="13"/>
        <end position="72"/>
    </location>
</feature>
<organism evidence="5 6">
    <name type="scientific">Ooceraea biroi</name>
    <name type="common">Clonal raider ant</name>
    <name type="synonym">Cerapachys biroi</name>
    <dbReference type="NCBI Taxonomy" id="2015173"/>
    <lineage>
        <taxon>Eukaryota</taxon>
        <taxon>Metazoa</taxon>
        <taxon>Ecdysozoa</taxon>
        <taxon>Arthropoda</taxon>
        <taxon>Hexapoda</taxon>
        <taxon>Insecta</taxon>
        <taxon>Pterygota</taxon>
        <taxon>Neoptera</taxon>
        <taxon>Endopterygota</taxon>
        <taxon>Hymenoptera</taxon>
        <taxon>Apocrita</taxon>
        <taxon>Aculeata</taxon>
        <taxon>Formicoidea</taxon>
        <taxon>Formicidae</taxon>
        <taxon>Dorylinae</taxon>
        <taxon>Ooceraea</taxon>
    </lineage>
</organism>
<reference evidence="5 6" key="1">
    <citation type="journal article" date="2014" name="Curr. Biol.">
        <title>The genome of the clonal raider ant Cerapachys biroi.</title>
        <authorList>
            <person name="Oxley P.R."/>
            <person name="Ji L."/>
            <person name="Fetter-Pruneda I."/>
            <person name="McKenzie S.K."/>
            <person name="Li C."/>
            <person name="Hu H."/>
            <person name="Zhang G."/>
            <person name="Kronauer D.J."/>
        </authorList>
    </citation>
    <scope>NUCLEOTIDE SEQUENCE [LARGE SCALE GENOMIC DNA]</scope>
</reference>